<dbReference type="Proteomes" id="UP000663889">
    <property type="component" value="Unassembled WGS sequence"/>
</dbReference>
<protein>
    <submittedName>
        <fullName evidence="1">Uncharacterized protein</fullName>
    </submittedName>
</protein>
<gene>
    <name evidence="3" type="ORF">OTI717_LOCUS20206</name>
    <name evidence="1" type="ORF">RFH988_LOCUS24657</name>
    <name evidence="2" type="ORF">SEV965_LOCUS24247</name>
</gene>
<name>A0A814WIM3_9BILA</name>
<comment type="caution">
    <text evidence="1">The sequence shown here is derived from an EMBL/GenBank/DDBJ whole genome shotgun (WGS) entry which is preliminary data.</text>
</comment>
<dbReference type="OrthoDB" id="10043465at2759"/>
<dbReference type="EMBL" id="CAJNOO010001815">
    <property type="protein sequence ID" value="CAF1202049.1"/>
    <property type="molecule type" value="Genomic_DNA"/>
</dbReference>
<proteinExistence type="predicted"/>
<evidence type="ECO:0000313" key="3">
    <source>
        <dbReference type="EMBL" id="CAF3834673.1"/>
    </source>
</evidence>
<evidence type="ECO:0000313" key="4">
    <source>
        <dbReference type="Proteomes" id="UP000663882"/>
    </source>
</evidence>
<organism evidence="1 4">
    <name type="scientific">Rotaria sordida</name>
    <dbReference type="NCBI Taxonomy" id="392033"/>
    <lineage>
        <taxon>Eukaryota</taxon>
        <taxon>Metazoa</taxon>
        <taxon>Spiralia</taxon>
        <taxon>Gnathifera</taxon>
        <taxon>Rotifera</taxon>
        <taxon>Eurotatoria</taxon>
        <taxon>Bdelloidea</taxon>
        <taxon>Philodinida</taxon>
        <taxon>Philodinidae</taxon>
        <taxon>Rotaria</taxon>
    </lineage>
</organism>
<dbReference type="Proteomes" id="UP000663823">
    <property type="component" value="Unassembled WGS sequence"/>
</dbReference>
<dbReference type="EMBL" id="CAJNOU010001859">
    <property type="protein sequence ID" value="CAF1261159.1"/>
    <property type="molecule type" value="Genomic_DNA"/>
</dbReference>
<dbReference type="EMBL" id="CAJOAX010003066">
    <property type="protein sequence ID" value="CAF3834673.1"/>
    <property type="molecule type" value="Genomic_DNA"/>
</dbReference>
<sequence>MTDDSHPLVLSSDILSLSRDKKSSSWNFDDLHHENESNSSNDFFSVLKKNVAKHVYLNEEEDEEIPNKNYLSNKIIQQSTIRIDSSDLISRCKHFLPLLTDANKTLFSKIKSGENVRIELDSDQDNENDEQTIEMDLMFCPTIDTSSESDNTSDESDNNDQIKVTTLQSIKKKNQVNIIEIQSTNNIQDDDNKSEDIVNK</sequence>
<dbReference type="Proteomes" id="UP000663882">
    <property type="component" value="Unassembled WGS sequence"/>
</dbReference>
<accession>A0A814WIM3</accession>
<dbReference type="AlphaFoldDB" id="A0A814WIM3"/>
<dbReference type="Pfam" id="PF15370">
    <property type="entry name" value="NOPCHAP1"/>
    <property type="match status" value="1"/>
</dbReference>
<evidence type="ECO:0000313" key="2">
    <source>
        <dbReference type="EMBL" id="CAF1261159.1"/>
    </source>
</evidence>
<evidence type="ECO:0000313" key="1">
    <source>
        <dbReference type="EMBL" id="CAF1202049.1"/>
    </source>
</evidence>
<dbReference type="GO" id="GO:0000492">
    <property type="term" value="P:box C/D snoRNP assembly"/>
    <property type="evidence" value="ECO:0007669"/>
    <property type="project" value="InterPro"/>
</dbReference>
<dbReference type="InterPro" id="IPR027921">
    <property type="entry name" value="NOPCHAP1"/>
</dbReference>
<reference evidence="1" key="1">
    <citation type="submission" date="2021-02" db="EMBL/GenBank/DDBJ databases">
        <authorList>
            <person name="Nowell W R."/>
        </authorList>
    </citation>
    <scope>NUCLEOTIDE SEQUENCE</scope>
</reference>